<keyword evidence="7 9" id="KW-0472">Membrane</keyword>
<dbReference type="AlphaFoldDB" id="A0A2T0SAH2"/>
<reference evidence="10 11" key="1">
    <citation type="submission" date="2018-03" db="EMBL/GenBank/DDBJ databases">
        <title>Genomic Encyclopedia of Archaeal and Bacterial Type Strains, Phase II (KMG-II): from individual species to whole genera.</title>
        <authorList>
            <person name="Goeker M."/>
        </authorList>
    </citation>
    <scope>NUCLEOTIDE SEQUENCE [LARGE SCALE GENOMIC DNA]</scope>
    <source>
        <strain evidence="10 11">DSM 28354</strain>
    </source>
</reference>
<evidence type="ECO:0000256" key="8">
    <source>
        <dbReference type="ARBA" id="ARBA00034708"/>
    </source>
</evidence>
<proteinExistence type="inferred from homology"/>
<keyword evidence="2" id="KW-0813">Transport</keyword>
<evidence type="ECO:0000256" key="4">
    <source>
        <dbReference type="ARBA" id="ARBA00022692"/>
    </source>
</evidence>
<protein>
    <submittedName>
        <fullName evidence="10">Putative membrane protein</fullName>
    </submittedName>
</protein>
<dbReference type="EMBL" id="PVTE01000024">
    <property type="protein sequence ID" value="PRY30424.1"/>
    <property type="molecule type" value="Genomic_DNA"/>
</dbReference>
<accession>A0A2T0SAH2</accession>
<evidence type="ECO:0000256" key="5">
    <source>
        <dbReference type="ARBA" id="ARBA00022989"/>
    </source>
</evidence>
<feature type="transmembrane region" description="Helical" evidence="9">
    <location>
        <begin position="12"/>
        <end position="36"/>
    </location>
</feature>
<evidence type="ECO:0000256" key="9">
    <source>
        <dbReference type="SAM" id="Phobius"/>
    </source>
</evidence>
<dbReference type="GO" id="GO:0005254">
    <property type="term" value="F:chloride channel activity"/>
    <property type="evidence" value="ECO:0007669"/>
    <property type="project" value="InterPro"/>
</dbReference>
<keyword evidence="6" id="KW-0406">Ion transport</keyword>
<comment type="similarity">
    <text evidence="8">Belongs to the anion channel-forming bestrophin (TC 1.A.46) family.</text>
</comment>
<dbReference type="PANTHER" id="PTHR33281">
    <property type="entry name" value="UPF0187 PROTEIN YNEE"/>
    <property type="match status" value="1"/>
</dbReference>
<dbReference type="InterPro" id="IPR044669">
    <property type="entry name" value="YneE/VCCN1/2-like"/>
</dbReference>
<keyword evidence="5 9" id="KW-1133">Transmembrane helix</keyword>
<dbReference type="Proteomes" id="UP000238375">
    <property type="component" value="Unassembled WGS sequence"/>
</dbReference>
<evidence type="ECO:0000256" key="7">
    <source>
        <dbReference type="ARBA" id="ARBA00023136"/>
    </source>
</evidence>
<gene>
    <name evidence="10" type="ORF">CLV58_12445</name>
</gene>
<evidence type="ECO:0000313" key="11">
    <source>
        <dbReference type="Proteomes" id="UP000238375"/>
    </source>
</evidence>
<feature type="transmembrane region" description="Helical" evidence="9">
    <location>
        <begin position="42"/>
        <end position="62"/>
    </location>
</feature>
<name>A0A2T0SAH2_9BACT</name>
<feature type="transmembrane region" description="Helical" evidence="9">
    <location>
        <begin position="268"/>
        <end position="287"/>
    </location>
</feature>
<feature type="transmembrane region" description="Helical" evidence="9">
    <location>
        <begin position="236"/>
        <end position="256"/>
    </location>
</feature>
<sequence>MYVNKKYPIRSLFSYASNYIVLFTLWSVVVVLLYEYVGWKYIAVPFLPVSLIGTALSFYLGFKNNASYDRLWEARKNWGAIVNDSRAWAFMLNTYLKKPLNATFGSEEIQAIKADLVHRHIAWLYAHKFYLRHKRQDWEHTKELNERFRQQYQAEFGISTDLSQDLAKYLQADEIQAVLKKANPAAGLLNNQGQQLAIIRELAIIDDFRLFELQNHLNKLLEHQGKNERLKNFPYPLQYSMMLHLSLRIFCFLLPLGMLGELSKSSELLVWLTVPFSVIISLIFYFMEINSDYSEIPFEGLVYDVPITSITRSIEIDMLQAIGITNTPSPITAKDGVLM</sequence>
<dbReference type="GO" id="GO:0005886">
    <property type="term" value="C:plasma membrane"/>
    <property type="evidence" value="ECO:0007669"/>
    <property type="project" value="UniProtKB-SubCell"/>
</dbReference>
<keyword evidence="11" id="KW-1185">Reference proteome</keyword>
<evidence type="ECO:0000313" key="10">
    <source>
        <dbReference type="EMBL" id="PRY30424.1"/>
    </source>
</evidence>
<keyword evidence="4 9" id="KW-0812">Transmembrane</keyword>
<evidence type="ECO:0000256" key="3">
    <source>
        <dbReference type="ARBA" id="ARBA00022475"/>
    </source>
</evidence>
<comment type="subcellular location">
    <subcellularLocation>
        <location evidence="1">Cell membrane</location>
        <topology evidence="1">Multi-pass membrane protein</topology>
    </subcellularLocation>
</comment>
<dbReference type="Pfam" id="PF25539">
    <property type="entry name" value="Bestrophin_2"/>
    <property type="match status" value="1"/>
</dbReference>
<evidence type="ECO:0000256" key="1">
    <source>
        <dbReference type="ARBA" id="ARBA00004651"/>
    </source>
</evidence>
<dbReference type="OrthoDB" id="445589at2"/>
<comment type="caution">
    <text evidence="10">The sequence shown here is derived from an EMBL/GenBank/DDBJ whole genome shotgun (WGS) entry which is preliminary data.</text>
</comment>
<evidence type="ECO:0000256" key="2">
    <source>
        <dbReference type="ARBA" id="ARBA00022448"/>
    </source>
</evidence>
<evidence type="ECO:0000256" key="6">
    <source>
        <dbReference type="ARBA" id="ARBA00023065"/>
    </source>
</evidence>
<dbReference type="PANTHER" id="PTHR33281:SF19">
    <property type="entry name" value="VOLTAGE-DEPENDENT ANION CHANNEL-FORMING PROTEIN YNEE"/>
    <property type="match status" value="1"/>
</dbReference>
<dbReference type="RefSeq" id="WP_106139994.1">
    <property type="nucleotide sequence ID" value="NZ_PVTE01000024.1"/>
</dbReference>
<keyword evidence="3" id="KW-1003">Cell membrane</keyword>
<organism evidence="10 11">
    <name type="scientific">Spirosoma oryzae</name>
    <dbReference type="NCBI Taxonomy" id="1469603"/>
    <lineage>
        <taxon>Bacteria</taxon>
        <taxon>Pseudomonadati</taxon>
        <taxon>Bacteroidota</taxon>
        <taxon>Cytophagia</taxon>
        <taxon>Cytophagales</taxon>
        <taxon>Cytophagaceae</taxon>
        <taxon>Spirosoma</taxon>
    </lineage>
</organism>